<dbReference type="PANTHER" id="PTHR45228">
    <property type="entry name" value="CYCLIC DI-GMP PHOSPHODIESTERASE TM_0186-RELATED"/>
    <property type="match status" value="1"/>
</dbReference>
<dbReference type="RefSeq" id="WP_303493615.1">
    <property type="nucleotide sequence ID" value="NZ_JAUOPB010000013.1"/>
</dbReference>
<dbReference type="PANTHER" id="PTHR45228:SF1">
    <property type="entry name" value="CYCLIC DI-GMP PHOSPHODIESTERASE TM_0186"/>
    <property type="match status" value="1"/>
</dbReference>
<name>A0AAW7XCD9_9GAMM</name>
<evidence type="ECO:0000313" key="2">
    <source>
        <dbReference type="EMBL" id="MDO6424198.1"/>
    </source>
</evidence>
<accession>A0AAW7XCD9</accession>
<dbReference type="Gene3D" id="1.10.3210.10">
    <property type="entry name" value="Hypothetical protein af1432"/>
    <property type="match status" value="1"/>
</dbReference>
<evidence type="ECO:0000259" key="1">
    <source>
        <dbReference type="PROSITE" id="PS51832"/>
    </source>
</evidence>
<evidence type="ECO:0000313" key="3">
    <source>
        <dbReference type="Proteomes" id="UP001169760"/>
    </source>
</evidence>
<proteinExistence type="predicted"/>
<dbReference type="Proteomes" id="UP001169760">
    <property type="component" value="Unassembled WGS sequence"/>
</dbReference>
<dbReference type="InterPro" id="IPR037522">
    <property type="entry name" value="HD_GYP_dom"/>
</dbReference>
<dbReference type="AlphaFoldDB" id="A0AAW7XCD9"/>
<reference evidence="2" key="1">
    <citation type="submission" date="2023-07" db="EMBL/GenBank/DDBJ databases">
        <title>Genome content predicts the carbon catabolic preferences of heterotrophic bacteria.</title>
        <authorList>
            <person name="Gralka M."/>
        </authorList>
    </citation>
    <scope>NUCLEOTIDE SEQUENCE</scope>
    <source>
        <strain evidence="2">I3M17_2</strain>
    </source>
</reference>
<protein>
    <submittedName>
        <fullName evidence="2">HD domain-containing phosphohydrolase</fullName>
    </submittedName>
</protein>
<dbReference type="PROSITE" id="PS51832">
    <property type="entry name" value="HD_GYP"/>
    <property type="match status" value="1"/>
</dbReference>
<gene>
    <name evidence="2" type="ORF">Q4521_17065</name>
</gene>
<dbReference type="EMBL" id="JAUOPB010000013">
    <property type="protein sequence ID" value="MDO6424198.1"/>
    <property type="molecule type" value="Genomic_DNA"/>
</dbReference>
<dbReference type="InterPro" id="IPR052020">
    <property type="entry name" value="Cyclic_di-GMP/3'3'-cGAMP_PDE"/>
</dbReference>
<feature type="domain" description="HD-GYP" evidence="1">
    <location>
        <begin position="120"/>
        <end position="320"/>
    </location>
</feature>
<organism evidence="2 3">
    <name type="scientific">Saccharophagus degradans</name>
    <dbReference type="NCBI Taxonomy" id="86304"/>
    <lineage>
        <taxon>Bacteria</taxon>
        <taxon>Pseudomonadati</taxon>
        <taxon>Pseudomonadota</taxon>
        <taxon>Gammaproteobacteria</taxon>
        <taxon>Cellvibrionales</taxon>
        <taxon>Cellvibrionaceae</taxon>
        <taxon>Saccharophagus</taxon>
    </lineage>
</organism>
<sequence>MTKLVAAPLRAVNNRPALSLAEQQHYLKRLANLSQRVAVHSVSNINNTDNHLVLPQGRQLQADELNNLPLASLEYDFDKNLHIEGQVTADTITGHFKLMIEADSHIKSFSEAHHSLERIAPYCEILASHPSLLTKLTCLSYCYPHAFKNALFTAWLGVICAEKKNDPVAQTQTLFLSALLQGLGLLFLPSSISLEAKNLTAEERVTLHAYPTLGYKLLVGHKRISDDVARAILEHRENLDGSGYPTGKLGNNISPTAQLLNVLSSLHAAYTYRLKPASRPISALASIIKMNGHTRFGRSGIKLIEVLQDEKATYEATLPSEVMPEFIALVRETFGYLKQCIERAESLSVAIGFRHNNSQLYALQNRIIHIDIAITQSEVINDAYLRLMEHIEKNQLTHAYGEIEDTFLRMHEVVFHIEKLRQSLAVFAEENPAENEHVQTVREGLQELDRIAAPSISAALKATWIGPVTSQRHDNL</sequence>
<dbReference type="Pfam" id="PF13487">
    <property type="entry name" value="HD_5"/>
    <property type="match status" value="1"/>
</dbReference>
<comment type="caution">
    <text evidence="2">The sequence shown here is derived from an EMBL/GenBank/DDBJ whole genome shotgun (WGS) entry which is preliminary data.</text>
</comment>